<sequence length="486" mass="52846">MKPDCIAPDTTLRDALARLDATGRGILVIVSGAGAALRTVTDGDLRRLILKGSSLEDPVSLLPDRAPVTAPEGLSRVAALGIMDEHHVDHLPVVDAGNRVIEILDRKTLSKRIFLSSPHMGELEREYVDEAFRSNWIAPLGPNVDAFEREMCEMIGIRAAAALSSGSAALHLSMRLLGVGAGDSVFCSSLTFVASAAPIIYQGAEPVFIDSEPETWNMSPIALERALDAARAEARLPKAIIVVNLYGQSADMDPILQIADHYGVPVVEDAAESLGALYKGRPSGTFGRLGVFSFNGNKIITTSGGGMLVSDDPDLIDRAYFLSTQAREPAVHYEHKEIGYNYRMSNILAGVGRGQLSLLKDRVAARRAIFETYRSALAELPGISWMPEPEWSFSNRWLTACTIDPDVAGIDNRSILKRLADEMIEARPIWKPLHLQPVFEGCRYYRHGNESVADRLYEFGLCLPSGSNMSPADIARITDKICSCVG</sequence>
<dbReference type="InterPro" id="IPR046342">
    <property type="entry name" value="CBS_dom_sf"/>
</dbReference>
<dbReference type="FunFam" id="3.40.640.10:FF:000090">
    <property type="entry name" value="Pyridoxal phosphate-dependent aminotransferase"/>
    <property type="match status" value="1"/>
</dbReference>
<evidence type="ECO:0000256" key="8">
    <source>
        <dbReference type="ARBA" id="ARBA00066317"/>
    </source>
</evidence>
<keyword evidence="14" id="KW-1185">Reference proteome</keyword>
<dbReference type="Pfam" id="PF00571">
    <property type="entry name" value="CBS"/>
    <property type="match status" value="1"/>
</dbReference>
<organism evidence="13 14">
    <name type="scientific">Meridianimarinicoccus roseus</name>
    <dbReference type="NCBI Taxonomy" id="2072018"/>
    <lineage>
        <taxon>Bacteria</taxon>
        <taxon>Pseudomonadati</taxon>
        <taxon>Pseudomonadota</taxon>
        <taxon>Alphaproteobacteria</taxon>
        <taxon>Rhodobacterales</taxon>
        <taxon>Paracoccaceae</taxon>
        <taxon>Meridianimarinicoccus</taxon>
    </lineage>
</organism>
<keyword evidence="4 13" id="KW-0808">Transferase</keyword>
<dbReference type="CDD" id="cd00616">
    <property type="entry name" value="AHBA_syn"/>
    <property type="match status" value="1"/>
</dbReference>
<keyword evidence="5 11" id="KW-0663">Pyridoxal phosphate</keyword>
<evidence type="ECO:0000313" key="13">
    <source>
        <dbReference type="EMBL" id="PWR04555.1"/>
    </source>
</evidence>
<evidence type="ECO:0000256" key="3">
    <source>
        <dbReference type="ARBA" id="ARBA00022576"/>
    </source>
</evidence>
<dbReference type="EMBL" id="QGKU01000003">
    <property type="protein sequence ID" value="PWR04555.1"/>
    <property type="molecule type" value="Genomic_DNA"/>
</dbReference>
<evidence type="ECO:0000313" key="14">
    <source>
        <dbReference type="Proteomes" id="UP000245680"/>
    </source>
</evidence>
<keyword evidence="10" id="KW-0129">CBS domain</keyword>
<dbReference type="GO" id="GO:0000271">
    <property type="term" value="P:polysaccharide biosynthetic process"/>
    <property type="evidence" value="ECO:0007669"/>
    <property type="project" value="TreeGrafter"/>
</dbReference>
<comment type="catalytic activity">
    <reaction evidence="7">
        <text>GDP-alpha-D-perosamine + 2-oxoglutarate = GDP-4-dehydro-alpha-D-rhamnose + L-glutamate</text>
        <dbReference type="Rhea" id="RHEA:36779"/>
        <dbReference type="ChEBI" id="CHEBI:16810"/>
        <dbReference type="ChEBI" id="CHEBI:29985"/>
        <dbReference type="ChEBI" id="CHEBI:57964"/>
        <dbReference type="ChEBI" id="CHEBI:73996"/>
        <dbReference type="EC" id="2.6.1.102"/>
    </reaction>
</comment>
<comment type="caution">
    <text evidence="13">The sequence shown here is derived from an EMBL/GenBank/DDBJ whole genome shotgun (WGS) entry which is preliminary data.</text>
</comment>
<comment type="cofactor">
    <cofactor evidence="1">
        <name>pyridoxal 5'-phosphate</name>
        <dbReference type="ChEBI" id="CHEBI:597326"/>
    </cofactor>
</comment>
<evidence type="ECO:0000256" key="5">
    <source>
        <dbReference type="ARBA" id="ARBA00022898"/>
    </source>
</evidence>
<dbReference type="Gene3D" id="3.90.1150.10">
    <property type="entry name" value="Aspartate Aminotransferase, domain 1"/>
    <property type="match status" value="1"/>
</dbReference>
<dbReference type="InterPro" id="IPR015424">
    <property type="entry name" value="PyrdxlP-dep_Trfase"/>
</dbReference>
<evidence type="ECO:0000256" key="11">
    <source>
        <dbReference type="RuleBase" id="RU004508"/>
    </source>
</evidence>
<dbReference type="EC" id="2.6.1.102" evidence="8"/>
<feature type="domain" description="CBS" evidence="12">
    <location>
        <begin position="63"/>
        <end position="123"/>
    </location>
</feature>
<dbReference type="GO" id="GO:0102933">
    <property type="term" value="F:GDP-4-dehydro-6-deoxy-D-mannose-4-aminotransferase activity"/>
    <property type="evidence" value="ECO:0007669"/>
    <property type="project" value="UniProtKB-EC"/>
</dbReference>
<dbReference type="SUPFAM" id="SSF53383">
    <property type="entry name" value="PLP-dependent transferases"/>
    <property type="match status" value="1"/>
</dbReference>
<evidence type="ECO:0000256" key="4">
    <source>
        <dbReference type="ARBA" id="ARBA00022679"/>
    </source>
</evidence>
<dbReference type="PANTHER" id="PTHR30244">
    <property type="entry name" value="TRANSAMINASE"/>
    <property type="match status" value="1"/>
</dbReference>
<keyword evidence="3 13" id="KW-0032">Aminotransferase</keyword>
<feature type="domain" description="CBS" evidence="12">
    <location>
        <begin position="1"/>
        <end position="55"/>
    </location>
</feature>
<protein>
    <recommendedName>
        <fullName evidence="9">GDP-perosamine synthase</fullName>
        <ecNumber evidence="8">2.6.1.102</ecNumber>
    </recommendedName>
</protein>
<dbReference type="Proteomes" id="UP000245680">
    <property type="component" value="Unassembled WGS sequence"/>
</dbReference>
<dbReference type="AlphaFoldDB" id="A0A2V2LGF0"/>
<dbReference type="PANTHER" id="PTHR30244:SF34">
    <property type="entry name" value="DTDP-4-AMINO-4,6-DIDEOXYGALACTOSE TRANSAMINASE"/>
    <property type="match status" value="1"/>
</dbReference>
<dbReference type="InterPro" id="IPR015421">
    <property type="entry name" value="PyrdxlP-dep_Trfase_major"/>
</dbReference>
<dbReference type="SMART" id="SM00116">
    <property type="entry name" value="CBS"/>
    <property type="match status" value="2"/>
</dbReference>
<comment type="similarity">
    <text evidence="6 11">Belongs to the DegT/DnrJ/EryC1 family.</text>
</comment>
<evidence type="ECO:0000256" key="7">
    <source>
        <dbReference type="ARBA" id="ARBA00051587"/>
    </source>
</evidence>
<reference evidence="13 14" key="1">
    <citation type="submission" date="2018-05" db="EMBL/GenBank/DDBJ databases">
        <title>Rhodobacteraceae gen. nov., sp. nov. isolated from sea water.</title>
        <authorList>
            <person name="Ren Y."/>
        </authorList>
    </citation>
    <scope>NUCLEOTIDE SEQUENCE [LARGE SCALE GENOMIC DNA]</scope>
    <source>
        <strain evidence="13 14">TG-679</strain>
    </source>
</reference>
<dbReference type="InterPro" id="IPR000644">
    <property type="entry name" value="CBS_dom"/>
</dbReference>
<evidence type="ECO:0000256" key="6">
    <source>
        <dbReference type="ARBA" id="ARBA00037999"/>
    </source>
</evidence>
<dbReference type="PROSITE" id="PS51371">
    <property type="entry name" value="CBS"/>
    <property type="match status" value="2"/>
</dbReference>
<evidence type="ECO:0000256" key="1">
    <source>
        <dbReference type="ARBA" id="ARBA00001933"/>
    </source>
</evidence>
<evidence type="ECO:0000259" key="12">
    <source>
        <dbReference type="PROSITE" id="PS51371"/>
    </source>
</evidence>
<proteinExistence type="inferred from homology"/>
<dbReference type="InterPro" id="IPR000653">
    <property type="entry name" value="DegT/StrS_aminotransferase"/>
</dbReference>
<dbReference type="InterPro" id="IPR015422">
    <property type="entry name" value="PyrdxlP-dep_Trfase_small"/>
</dbReference>
<dbReference type="Gene3D" id="3.10.580.10">
    <property type="entry name" value="CBS-domain"/>
    <property type="match status" value="1"/>
</dbReference>
<dbReference type="Pfam" id="PF01041">
    <property type="entry name" value="DegT_DnrJ_EryC1"/>
    <property type="match status" value="1"/>
</dbReference>
<dbReference type="RefSeq" id="WP_109809857.1">
    <property type="nucleotide sequence ID" value="NZ_QGKU01000003.1"/>
</dbReference>
<name>A0A2V2LGF0_9RHOB</name>
<dbReference type="OrthoDB" id="9768668at2"/>
<evidence type="ECO:0000256" key="10">
    <source>
        <dbReference type="PROSITE-ProRule" id="PRU00703"/>
    </source>
</evidence>
<dbReference type="SUPFAM" id="SSF54631">
    <property type="entry name" value="CBS-domain pair"/>
    <property type="match status" value="1"/>
</dbReference>
<dbReference type="Gene3D" id="3.40.640.10">
    <property type="entry name" value="Type I PLP-dependent aspartate aminotransferase-like (Major domain)"/>
    <property type="match status" value="1"/>
</dbReference>
<evidence type="ECO:0000256" key="9">
    <source>
        <dbReference type="ARBA" id="ARBA00074221"/>
    </source>
</evidence>
<gene>
    <name evidence="13" type="ORF">DKT77_00885</name>
</gene>
<accession>A0A2V2LGF0</accession>
<dbReference type="GO" id="GO:0030170">
    <property type="term" value="F:pyridoxal phosphate binding"/>
    <property type="evidence" value="ECO:0007669"/>
    <property type="project" value="TreeGrafter"/>
</dbReference>
<comment type="pathway">
    <text evidence="2">Bacterial outer membrane biogenesis; LPS O-antigen biosynthesis.</text>
</comment>
<evidence type="ECO:0000256" key="2">
    <source>
        <dbReference type="ARBA" id="ARBA00005125"/>
    </source>
</evidence>